<dbReference type="Proteomes" id="UP000009328">
    <property type="component" value="Unassembled WGS sequence"/>
</dbReference>
<evidence type="ECO:0000256" key="4">
    <source>
        <dbReference type="ARBA" id="ARBA00022857"/>
    </source>
</evidence>
<dbReference type="STRING" id="1206466.K0KLR7"/>
<dbReference type="Gene3D" id="3.50.50.60">
    <property type="entry name" value="FAD/NAD(P)-binding domain"/>
    <property type="match status" value="2"/>
</dbReference>
<dbReference type="InterPro" id="IPR036188">
    <property type="entry name" value="FAD/NAD-bd_sf"/>
</dbReference>
<keyword evidence="2" id="KW-0285">Flavoprotein</keyword>
<dbReference type="SUPFAM" id="SSF51905">
    <property type="entry name" value="FAD/NAD(P)-binding domain"/>
    <property type="match status" value="2"/>
</dbReference>
<keyword evidence="5 6" id="KW-0560">Oxidoreductase</keyword>
<dbReference type="eggNOG" id="KOG1399">
    <property type="taxonomic scope" value="Eukaryota"/>
</dbReference>
<comment type="similarity">
    <text evidence="1">Belongs to the FMO family.</text>
</comment>
<protein>
    <submittedName>
        <fullName evidence="6">Flavin-containing monooxygenase</fullName>
        <ecNumber evidence="6">1.8.-.-</ecNumber>
    </submittedName>
</protein>
<accession>K0KLR7</accession>
<evidence type="ECO:0000256" key="2">
    <source>
        <dbReference type="ARBA" id="ARBA00022630"/>
    </source>
</evidence>
<dbReference type="HOGENOM" id="CLU_006909_5_3_1"/>
<dbReference type="InterPro" id="IPR020946">
    <property type="entry name" value="Flavin_mOase-like"/>
</dbReference>
<evidence type="ECO:0000313" key="6">
    <source>
        <dbReference type="EMBL" id="CCH43936.1"/>
    </source>
</evidence>
<evidence type="ECO:0000256" key="1">
    <source>
        <dbReference type="ARBA" id="ARBA00009183"/>
    </source>
</evidence>
<dbReference type="Pfam" id="PF00743">
    <property type="entry name" value="FMO-like"/>
    <property type="match status" value="1"/>
</dbReference>
<dbReference type="AlphaFoldDB" id="K0KLR7"/>
<dbReference type="EC" id="1.8.-.-" evidence="6"/>
<name>K0KLR7_WICCF</name>
<dbReference type="GO" id="GO:0050660">
    <property type="term" value="F:flavin adenine dinucleotide binding"/>
    <property type="evidence" value="ECO:0007669"/>
    <property type="project" value="InterPro"/>
</dbReference>
<keyword evidence="7" id="KW-1185">Reference proteome</keyword>
<sequence>MAFKEIAVIGAGGIAGLASIFELLHVDNNGTSTIGKGRAQDPAFTKIVGFEQKGDVGGVWNVEGYKTDSELSSQDILDTEHYNDVNTLRPKHKLQPSFDKLINTSVDNWVETEKDESYLQWKGSAVYPRLYTNTPEFSLRYSTMEKANDRVKDLDPFLTHQALHQRLQTFADQNDLKQNIRFNSEVVKADKIDGKWRLLIRVEKDAKDYWYTEFFDAVIVSQGFFSVPFIPLIKGLSEYNKRYPGAILHSKSYRDPQRFKDKKVVILGGNISTIDIGQYLAPVAKEVIISRNTSKSAPAPWMDRCVQSFPNVSRIKEFLPDTKEIVLQSGHRLQNVDNVILATGYHVKSPIFDDDVLEYSIPSGQDSATSRSRARNNYLHTFNIEDPSIAFVGRLVVQAACRNAEAEAAAIAGVWSGYSKLPSKEEQYEWELQKIISAGGEEYFHWEDFYTVKETFYDVIKQYYPKDRPDPIGNELDDFKDYEYSLNSFERLFNDFKNGKIEVDHEF</sequence>
<dbReference type="InterPro" id="IPR050346">
    <property type="entry name" value="FMO-like"/>
</dbReference>
<dbReference type="EMBL" id="CAIF01000097">
    <property type="protein sequence ID" value="CCH43936.1"/>
    <property type="molecule type" value="Genomic_DNA"/>
</dbReference>
<dbReference type="PIRSF" id="PIRSF000332">
    <property type="entry name" value="FMO"/>
    <property type="match status" value="1"/>
</dbReference>
<evidence type="ECO:0000313" key="7">
    <source>
        <dbReference type="Proteomes" id="UP000009328"/>
    </source>
</evidence>
<evidence type="ECO:0000256" key="5">
    <source>
        <dbReference type="ARBA" id="ARBA00023002"/>
    </source>
</evidence>
<comment type="caution">
    <text evidence="6">The sequence shown here is derived from an EMBL/GenBank/DDBJ whole genome shotgun (WGS) entry which is preliminary data.</text>
</comment>
<dbReference type="InParanoid" id="K0KLR7"/>
<evidence type="ECO:0000256" key="3">
    <source>
        <dbReference type="ARBA" id="ARBA00022827"/>
    </source>
</evidence>
<keyword evidence="6" id="KW-0503">Monooxygenase</keyword>
<dbReference type="InterPro" id="IPR000960">
    <property type="entry name" value="Flavin_mOase"/>
</dbReference>
<gene>
    <name evidence="6" type="ORF">BN7_3491</name>
</gene>
<dbReference type="PANTHER" id="PTHR23023">
    <property type="entry name" value="DIMETHYLANILINE MONOOXYGENASE"/>
    <property type="match status" value="1"/>
</dbReference>
<dbReference type="GO" id="GO:0004499">
    <property type="term" value="F:N,N-dimethylaniline monooxygenase activity"/>
    <property type="evidence" value="ECO:0007669"/>
    <property type="project" value="InterPro"/>
</dbReference>
<reference evidence="6 7" key="1">
    <citation type="journal article" date="2012" name="Eukaryot. Cell">
        <title>Draft genome sequence of Wickerhamomyces ciferrii NRRL Y-1031 F-60-10.</title>
        <authorList>
            <person name="Schneider J."/>
            <person name="Andrea H."/>
            <person name="Blom J."/>
            <person name="Jaenicke S."/>
            <person name="Ruckert C."/>
            <person name="Schorsch C."/>
            <person name="Szczepanowski R."/>
            <person name="Farwick M."/>
            <person name="Goesmann A."/>
            <person name="Puhler A."/>
            <person name="Schaffer S."/>
            <person name="Tauch A."/>
            <person name="Kohler T."/>
            <person name="Brinkrolf K."/>
        </authorList>
    </citation>
    <scope>NUCLEOTIDE SEQUENCE [LARGE SCALE GENOMIC DNA]</scope>
    <source>
        <strain evidence="7">ATCC 14091 / BCRC 22168 / CBS 111 / JCM 3599 / NBRC 0793 / NRRL Y-1031 F-60-10</strain>
    </source>
</reference>
<keyword evidence="4" id="KW-0521">NADP</keyword>
<keyword evidence="3" id="KW-0274">FAD</keyword>
<proteinExistence type="inferred from homology"/>
<dbReference type="GO" id="GO:0050661">
    <property type="term" value="F:NADP binding"/>
    <property type="evidence" value="ECO:0007669"/>
    <property type="project" value="InterPro"/>
</dbReference>
<organism evidence="6 7">
    <name type="scientific">Wickerhamomyces ciferrii (strain ATCC 14091 / BCRC 22168 / CBS 111 / JCM 3599 / NBRC 0793 / NRRL Y-1031 F-60-10)</name>
    <name type="common">Yeast</name>
    <name type="synonym">Pichia ciferrii</name>
    <dbReference type="NCBI Taxonomy" id="1206466"/>
    <lineage>
        <taxon>Eukaryota</taxon>
        <taxon>Fungi</taxon>
        <taxon>Dikarya</taxon>
        <taxon>Ascomycota</taxon>
        <taxon>Saccharomycotina</taxon>
        <taxon>Saccharomycetes</taxon>
        <taxon>Phaffomycetales</taxon>
        <taxon>Wickerhamomycetaceae</taxon>
        <taxon>Wickerhamomyces</taxon>
    </lineage>
</organism>